<organism evidence="2 3">
    <name type="scientific">Actinorugispora endophytica</name>
    <dbReference type="NCBI Taxonomy" id="1605990"/>
    <lineage>
        <taxon>Bacteria</taxon>
        <taxon>Bacillati</taxon>
        <taxon>Actinomycetota</taxon>
        <taxon>Actinomycetes</taxon>
        <taxon>Streptosporangiales</taxon>
        <taxon>Nocardiopsidaceae</taxon>
        <taxon>Actinorugispora</taxon>
    </lineage>
</organism>
<comment type="caution">
    <text evidence="2">The sequence shown here is derived from an EMBL/GenBank/DDBJ whole genome shotgun (WGS) entry which is preliminary data.</text>
</comment>
<dbReference type="PANTHER" id="PTHR30289">
    <property type="entry name" value="UNCHARACTERIZED PROTEIN YBCL-RELATED"/>
    <property type="match status" value="1"/>
</dbReference>
<dbReference type="RefSeq" id="WP_133742404.1">
    <property type="nucleotide sequence ID" value="NZ_SNYN01000015.1"/>
</dbReference>
<dbReference type="SUPFAM" id="SSF49777">
    <property type="entry name" value="PEBP-like"/>
    <property type="match status" value="1"/>
</dbReference>
<dbReference type="CDD" id="cd00865">
    <property type="entry name" value="PEBP_bact_arch"/>
    <property type="match status" value="1"/>
</dbReference>
<dbReference type="PANTHER" id="PTHR30289:SF1">
    <property type="entry name" value="PEBP (PHOSPHATIDYLETHANOLAMINE-BINDING PROTEIN) FAMILY PROTEIN"/>
    <property type="match status" value="1"/>
</dbReference>
<name>A0A4R6UVR9_9ACTN</name>
<evidence type="ECO:0000313" key="3">
    <source>
        <dbReference type="Proteomes" id="UP000295281"/>
    </source>
</evidence>
<dbReference type="NCBIfam" id="TIGR00481">
    <property type="entry name" value="YbhB/YbcL family Raf kinase inhibitor-like protein"/>
    <property type="match status" value="1"/>
</dbReference>
<dbReference type="EMBL" id="SNYN01000015">
    <property type="protein sequence ID" value="TDQ49555.1"/>
    <property type="molecule type" value="Genomic_DNA"/>
</dbReference>
<gene>
    <name evidence="2" type="ORF">EV190_1155</name>
</gene>
<reference evidence="2 3" key="1">
    <citation type="submission" date="2019-03" db="EMBL/GenBank/DDBJ databases">
        <title>Genomic Encyclopedia of Type Strains, Phase IV (KMG-IV): sequencing the most valuable type-strain genomes for metagenomic binning, comparative biology and taxonomic classification.</title>
        <authorList>
            <person name="Goeker M."/>
        </authorList>
    </citation>
    <scope>NUCLEOTIDE SEQUENCE [LARGE SCALE GENOMIC DNA]</scope>
    <source>
        <strain evidence="2 3">DSM 46770</strain>
    </source>
</reference>
<dbReference type="Gene3D" id="3.90.280.10">
    <property type="entry name" value="PEBP-like"/>
    <property type="match status" value="1"/>
</dbReference>
<dbReference type="PROSITE" id="PS51257">
    <property type="entry name" value="PROKAR_LIPOPROTEIN"/>
    <property type="match status" value="1"/>
</dbReference>
<dbReference type="Proteomes" id="UP000295281">
    <property type="component" value="Unassembled WGS sequence"/>
</dbReference>
<dbReference type="InterPro" id="IPR008914">
    <property type="entry name" value="PEBP"/>
</dbReference>
<dbReference type="OrthoDB" id="9797506at2"/>
<protein>
    <recommendedName>
        <fullName evidence="4">PBP family phospholipid-binding protein</fullName>
    </recommendedName>
</protein>
<dbReference type="AlphaFoldDB" id="A0A4R6UVR9"/>
<comment type="similarity">
    <text evidence="1">Belongs to the UPF0098 family.</text>
</comment>
<dbReference type="InterPro" id="IPR005247">
    <property type="entry name" value="YbhB_YbcL/LppC-like"/>
</dbReference>
<keyword evidence="3" id="KW-1185">Reference proteome</keyword>
<proteinExistence type="inferred from homology"/>
<dbReference type="InterPro" id="IPR036610">
    <property type="entry name" value="PEBP-like_sf"/>
</dbReference>
<evidence type="ECO:0000256" key="1">
    <source>
        <dbReference type="ARBA" id="ARBA00007120"/>
    </source>
</evidence>
<dbReference type="Pfam" id="PF01161">
    <property type="entry name" value="PBP"/>
    <property type="match status" value="1"/>
</dbReference>
<evidence type="ECO:0008006" key="4">
    <source>
        <dbReference type="Google" id="ProtNLM"/>
    </source>
</evidence>
<accession>A0A4R6UVR9</accession>
<sequence length="193" mass="19989">MFAFARHRTAAGRARRSAAAGGAAALIALTTGCDVLIGTSNVETSDDITVTSPMLREGETIPARYTCAGDGVSPPLRWSGLPSDTESLALVVDEAESSGGATVLWVVYGIDPVNPEFPEGSVPQPAQQGQNSLGNAAYEPPCPEEGVEHEFRFTVYALSEQLDLGDSATLDVALGAIASHTLARGRLTTVSAS</sequence>
<evidence type="ECO:0000313" key="2">
    <source>
        <dbReference type="EMBL" id="TDQ49555.1"/>
    </source>
</evidence>